<proteinExistence type="predicted"/>
<dbReference type="RefSeq" id="WP_161255367.1">
    <property type="nucleotide sequence ID" value="NZ_WXEY01000003.1"/>
</dbReference>
<dbReference type="AlphaFoldDB" id="A0A845L058"/>
<accession>A0A845L058</accession>
<evidence type="ECO:0000313" key="1">
    <source>
        <dbReference type="EMBL" id="MZP28926.1"/>
    </source>
</evidence>
<dbReference type="EMBL" id="WXEY01000003">
    <property type="protein sequence ID" value="MZP28926.1"/>
    <property type="molecule type" value="Genomic_DNA"/>
</dbReference>
<evidence type="ECO:0000313" key="2">
    <source>
        <dbReference type="Proteomes" id="UP000463470"/>
    </source>
</evidence>
<dbReference type="InterPro" id="IPR013403">
    <property type="entry name" value="CRISPR-assoc_prot_Csb1/Cas7u"/>
</dbReference>
<dbReference type="Proteomes" id="UP000463470">
    <property type="component" value="Unassembled WGS sequence"/>
</dbReference>
<sequence length="342" mass="37918">MERLFTALGKSSRILMRAPLKPVQGNRFQPTGFPELGAATYRMPNGESMLLVESPQSVANRLEKVCWDDAALDVAESLRGMPYVRIEMNGAYLGSSLTEAHRLNSPYILKSKDTSFHDQLVKAVQDAQKDGRSTQKMAAFLFSVDPNSLIHGIFLANIKEKGSLFRFPRLLSGFIEATKVLPVESGGVKIDRIEPSANTKEGFGNVLYPRTEYTAESITAFFNIDLVLLRSYGLGERSEQFLISLAVWKIYKFINDGLHLRTACDLTPVNENNELELDKPADCDLPAFHAVDAFIRKQIPNIENFVSPPVTVVNFIPPSNWKKDNSANSVAGDSESIETAGE</sequence>
<organism evidence="1 2">
    <name type="scientific">Heliomicrobium undosum</name>
    <dbReference type="NCBI Taxonomy" id="121734"/>
    <lineage>
        <taxon>Bacteria</taxon>
        <taxon>Bacillati</taxon>
        <taxon>Bacillota</taxon>
        <taxon>Clostridia</taxon>
        <taxon>Eubacteriales</taxon>
        <taxon>Heliobacteriaceae</taxon>
        <taxon>Heliomicrobium</taxon>
    </lineage>
</organism>
<comment type="caution">
    <text evidence="1">The sequence shown here is derived from an EMBL/GenBank/DDBJ whole genome shotgun (WGS) entry which is preliminary data.</text>
</comment>
<keyword evidence="2" id="KW-1185">Reference proteome</keyword>
<dbReference type="NCBIfam" id="TIGR02570">
    <property type="entry name" value="cas7_GSU0053"/>
    <property type="match status" value="1"/>
</dbReference>
<dbReference type="Pfam" id="PF09617">
    <property type="entry name" value="Cas_GSU0053"/>
    <property type="match status" value="1"/>
</dbReference>
<name>A0A845L058_9FIRM</name>
<protein>
    <submittedName>
        <fullName evidence="1">Type I-U CRISPR-associated protein Cas7</fullName>
    </submittedName>
</protein>
<gene>
    <name evidence="1" type="primary">cas7u</name>
    <name evidence="1" type="ORF">GTO91_04280</name>
</gene>
<reference evidence="1 2" key="1">
    <citation type="submission" date="2020-01" db="EMBL/GenBank/DDBJ databases">
        <title>Whole-genome sequence of Heliobacterium undosum DSM 13378.</title>
        <authorList>
            <person name="Kyndt J.A."/>
            <person name="Meyer T.E."/>
        </authorList>
    </citation>
    <scope>NUCLEOTIDE SEQUENCE [LARGE SCALE GENOMIC DNA]</scope>
    <source>
        <strain evidence="1 2">DSM 13378</strain>
    </source>
</reference>
<dbReference type="OrthoDB" id="3464590at2"/>